<feature type="repeat" description="Hemopexin" evidence="20">
    <location>
        <begin position="1536"/>
        <end position="1584"/>
    </location>
</feature>
<evidence type="ECO:0000256" key="8">
    <source>
        <dbReference type="ARBA" id="ARBA00022737"/>
    </source>
</evidence>
<feature type="repeat" description="Hemopexin" evidence="20">
    <location>
        <begin position="682"/>
        <end position="729"/>
    </location>
</feature>
<feature type="binding site" evidence="19">
    <location>
        <position position="1355"/>
    </location>
    <ligand>
        <name>Ca(2+)</name>
        <dbReference type="ChEBI" id="CHEBI:29108"/>
        <label>2</label>
    </ligand>
</feature>
<feature type="repeat" description="Hemopexin" evidence="20">
    <location>
        <begin position="1947"/>
        <end position="1995"/>
    </location>
</feature>
<dbReference type="GO" id="GO:0031012">
    <property type="term" value="C:extracellular matrix"/>
    <property type="evidence" value="ECO:0007669"/>
    <property type="project" value="InterPro"/>
</dbReference>
<feature type="binding site" evidence="19">
    <location>
        <position position="1383"/>
    </location>
    <ligand>
        <name>Zn(2+)</name>
        <dbReference type="ChEBI" id="CHEBI:29105"/>
        <label>2</label>
        <note>catalytic</note>
    </ligand>
</feature>
<dbReference type="FunFam" id="3.40.390.10:FF:000007">
    <property type="entry name" value="Collagenase 3"/>
    <property type="match status" value="3"/>
</dbReference>
<evidence type="ECO:0000256" key="4">
    <source>
        <dbReference type="ARBA" id="ARBA00022530"/>
    </source>
</evidence>
<dbReference type="InterPro" id="IPR002477">
    <property type="entry name" value="Peptidoglycan-bd-like"/>
</dbReference>
<organism evidence="24 25">
    <name type="scientific">Chelonia mydas</name>
    <name type="common">Green sea-turtle</name>
    <name type="synonym">Chelonia agassizi</name>
    <dbReference type="NCBI Taxonomy" id="8469"/>
    <lineage>
        <taxon>Eukaryota</taxon>
        <taxon>Metazoa</taxon>
        <taxon>Chordata</taxon>
        <taxon>Craniata</taxon>
        <taxon>Vertebrata</taxon>
        <taxon>Euteleostomi</taxon>
        <taxon>Archelosauria</taxon>
        <taxon>Testudinata</taxon>
        <taxon>Testudines</taxon>
        <taxon>Cryptodira</taxon>
        <taxon>Durocryptodira</taxon>
        <taxon>Americhelydia</taxon>
        <taxon>Chelonioidea</taxon>
        <taxon>Cheloniidae</taxon>
        <taxon>Chelonia</taxon>
    </lineage>
</organism>
<feature type="binding site" evidence="19">
    <location>
        <position position="1542"/>
    </location>
    <ligand>
        <name>Ca(2+)</name>
        <dbReference type="ChEBI" id="CHEBI:29108"/>
        <label>5</label>
    </ligand>
</feature>
<keyword evidence="4" id="KW-0272">Extracellular matrix</keyword>
<feature type="repeat" description="Hemopexin" evidence="20">
    <location>
        <begin position="1900"/>
        <end position="1945"/>
    </location>
</feature>
<keyword evidence="3" id="KW-0964">Secreted</keyword>
<feature type="repeat" description="Hemopexin" evidence="20">
    <location>
        <begin position="634"/>
        <end position="680"/>
    </location>
</feature>
<keyword evidence="13" id="KW-0177">Collagen degradation</keyword>
<feature type="binding site" evidence="19">
    <location>
        <position position="1331"/>
    </location>
    <ligand>
        <name>Zn(2+)</name>
        <dbReference type="ChEBI" id="CHEBI:29105"/>
        <label>1</label>
    </ligand>
</feature>
<comment type="similarity">
    <text evidence="2">Belongs to the peptidase M10A family.</text>
</comment>
<dbReference type="SUPFAM" id="SSF47090">
    <property type="entry name" value="PGBD-like"/>
    <property type="match status" value="5"/>
</dbReference>
<evidence type="ECO:0000256" key="6">
    <source>
        <dbReference type="ARBA" id="ARBA00022723"/>
    </source>
</evidence>
<dbReference type="InterPro" id="IPR021190">
    <property type="entry name" value="Pept_M10A"/>
</dbReference>
<evidence type="ECO:0000256" key="11">
    <source>
        <dbReference type="ARBA" id="ARBA00022837"/>
    </source>
</evidence>
<feature type="binding site" evidence="19">
    <location>
        <position position="1329"/>
    </location>
    <ligand>
        <name>Zn(2+)</name>
        <dbReference type="ChEBI" id="CHEBI:29105"/>
        <label>1</label>
    </ligand>
</feature>
<feature type="domain" description="Peptidase metallopeptidase" evidence="23">
    <location>
        <begin position="75"/>
        <end position="207"/>
    </location>
</feature>
<dbReference type="PANTHER" id="PTHR10201">
    <property type="entry name" value="MATRIX METALLOPROTEINASE"/>
    <property type="match status" value="1"/>
</dbReference>
<dbReference type="SMART" id="SM00235">
    <property type="entry name" value="ZnMc"/>
    <property type="match status" value="5"/>
</dbReference>
<feature type="signal peptide" evidence="22">
    <location>
        <begin position="1"/>
        <end position="15"/>
    </location>
</feature>
<evidence type="ECO:0000256" key="16">
    <source>
        <dbReference type="ARBA" id="ARBA00036005"/>
    </source>
</evidence>
<feature type="repeat" description="Hemopexin" evidence="20">
    <location>
        <begin position="303"/>
        <end position="351"/>
    </location>
</feature>
<evidence type="ECO:0000256" key="14">
    <source>
        <dbReference type="ARBA" id="ARBA00023145"/>
    </source>
</evidence>
<dbReference type="CDD" id="cd00094">
    <property type="entry name" value="HX"/>
    <property type="match status" value="5"/>
</dbReference>
<dbReference type="Pfam" id="PF00045">
    <property type="entry name" value="Hemopexin"/>
    <property type="match status" value="16"/>
</dbReference>
<feature type="binding site" description="in inhibited form" evidence="19">
    <location>
        <position position="1253"/>
    </location>
    <ligand>
        <name>Zn(2+)</name>
        <dbReference type="ChEBI" id="CHEBI:29105"/>
        <label>2</label>
        <note>catalytic</note>
    </ligand>
</feature>
<dbReference type="GO" id="GO:0030198">
    <property type="term" value="P:extracellular matrix organization"/>
    <property type="evidence" value="ECO:0007669"/>
    <property type="project" value="TreeGrafter"/>
</dbReference>
<feature type="binding site" evidence="19">
    <location>
        <position position="1357"/>
    </location>
    <ligand>
        <name>Zn(2+)</name>
        <dbReference type="ChEBI" id="CHEBI:29105"/>
        <label>1</label>
    </ligand>
</feature>
<evidence type="ECO:0000256" key="21">
    <source>
        <dbReference type="SAM" id="MobiDB-lite"/>
    </source>
</evidence>
<evidence type="ECO:0000256" key="17">
    <source>
        <dbReference type="ARBA" id="ARBA00038924"/>
    </source>
</evidence>
<dbReference type="SUPFAM" id="SSF50923">
    <property type="entry name" value="Hemopexin-like domain"/>
    <property type="match status" value="6"/>
</dbReference>
<feature type="binding site" evidence="19">
    <location>
        <position position="1344"/>
    </location>
    <ligand>
        <name>Zn(2+)</name>
        <dbReference type="ChEBI" id="CHEBI:29105"/>
        <label>1</label>
    </ligand>
</feature>
<feature type="domain" description="Peptidase metallopeptidase" evidence="23">
    <location>
        <begin position="1266"/>
        <end position="1425"/>
    </location>
</feature>
<keyword evidence="25" id="KW-1185">Reference proteome</keyword>
<proteinExistence type="inferred from homology"/>
<feature type="repeat" description="Hemopexin" evidence="20">
    <location>
        <begin position="1114"/>
        <end position="1162"/>
    </location>
</feature>
<feature type="domain" description="Peptidase metallopeptidase" evidence="23">
    <location>
        <begin position="886"/>
        <end position="1018"/>
    </location>
</feature>
<feature type="binding site" evidence="19">
    <location>
        <position position="1336"/>
    </location>
    <ligand>
        <name>Ca(2+)</name>
        <dbReference type="ChEBI" id="CHEBI:29108"/>
        <label>3</label>
    </ligand>
</feature>
<feature type="repeat" description="Hemopexin" evidence="20">
    <location>
        <begin position="1850"/>
        <end position="1899"/>
    </location>
</feature>
<evidence type="ECO:0000256" key="19">
    <source>
        <dbReference type="PIRSR" id="PIRSR621190-2"/>
    </source>
</evidence>
<keyword evidence="11 19" id="KW-0106">Calcium</keyword>
<evidence type="ECO:0000256" key="12">
    <source>
        <dbReference type="ARBA" id="ARBA00023049"/>
    </source>
</evidence>
<dbReference type="Pfam" id="PF01471">
    <property type="entry name" value="PG_binding_1"/>
    <property type="match status" value="5"/>
</dbReference>
<feature type="region of interest" description="Disordered" evidence="21">
    <location>
        <begin position="175"/>
        <end position="210"/>
    </location>
</feature>
<feature type="binding site" evidence="19">
    <location>
        <position position="1397"/>
    </location>
    <ligand>
        <name>Zn(2+)</name>
        <dbReference type="ChEBI" id="CHEBI:29105"/>
        <label>2</label>
        <note>catalytic</note>
    </ligand>
</feature>
<keyword evidence="15" id="KW-1015">Disulfide bond</keyword>
<evidence type="ECO:0000256" key="5">
    <source>
        <dbReference type="ARBA" id="ARBA00022670"/>
    </source>
</evidence>
<feature type="binding site" evidence="19">
    <location>
        <position position="1285"/>
    </location>
    <ligand>
        <name>Ca(2+)</name>
        <dbReference type="ChEBI" id="CHEBI:29108"/>
        <label>1</label>
    </ligand>
</feature>
<feature type="region of interest" description="Disordered" evidence="21">
    <location>
        <begin position="537"/>
        <end position="588"/>
    </location>
</feature>
<feature type="binding site" evidence="19">
    <location>
        <position position="1589"/>
    </location>
    <ligand>
        <name>Ca(2+)</name>
        <dbReference type="ChEBI" id="CHEBI:29108"/>
        <label>4</label>
    </ligand>
</feature>
<feature type="binding site" evidence="19">
    <location>
        <position position="1341"/>
    </location>
    <ligand>
        <name>Ca(2+)</name>
        <dbReference type="ChEBI" id="CHEBI:29108"/>
        <label>3</label>
    </ligand>
</feature>
<evidence type="ECO:0000313" key="25">
    <source>
        <dbReference type="Proteomes" id="UP000031443"/>
    </source>
</evidence>
<evidence type="ECO:0000259" key="23">
    <source>
        <dbReference type="SMART" id="SM00235"/>
    </source>
</evidence>
<keyword evidence="8" id="KW-0677">Repeat</keyword>
<sequence length="2201" mass="249543">MKTPGILLCVAFAYAFPVVPEMEKKNEEDMQFAEKYLEKYYKLKTEAEPIFKMKNSKTISDKIQEMQAFFGLKVTGELDSNTLEVMKQPRILNYTPDMAPADVDEAIEKAWNVWSSVTPLKFTRVYEGEADIMISFVAGFHGDFYSFDGVGGTLAHAYAPGEGIGGDAHFDEDEYWTKDMKGPPTSSEPPTSTPPTETPTETSTTDSCDPHMTFDAITTLRGEIIFFKDRYIWRKSPYFPGIEQDLISSFWPTLPSGFQAAYEIDKKDQVFLFKGNQYWVVSGYSVQPGFPRNIHALGFPRYVKEIDAAVYDENAKKTYFFVGDKYWSYDEVTESMEKGYPRRISVDFPRIGNKVDAAFQEKASCAFPIHPKRKAEEDTKLVQKYLENYYSFKTDGKPVLRWKSDSPMVNKIKEMQEFIGLEVTGKLDSNTLEVMQKPRCGVPDIADFSTFAGQPKWGKRNLTYRILNYTPDMARVDVDAAIKKAFTVWSKVTPLTFTRVDRGDADILISFAARVHNDFNPFDGPGGTVAHAYAPGNGLGGDAHFDEDEDWTKGSQGPSSNPPEDPTESTVSIEPMEPTEPLPPNTCGPKLTFDAVTTFRGEIMFFKDKHFWRKHPTSRDVDFNLISSFWSPLPSGLDAAYEITDKDETFIFKGNEFWVVKGDTILSGYPKKIQDLGFSKGVKKIDAALYNANKGETYYFVSNKYWRYDERRQSMDKKPKLIKDEFPGINGKIDAVFQYKKNKYWVLSGNDFMYNRPKSTYDFGFPKNVKRINAAFSDKNSGKTYFFAGDKYWRYDENSRSMDQGYPKKIINDFRGISKKIDAAFQYGIVPEMEKKNEEDMQFAEKYLEKYYKLKTEAEPIFKMKNSKTISDKIQEMQAFFGLKVTGELDSNTLEVMKQPRILNYTPDMAPADVDEAIEKAWNVWSSVTPLKFTRVYEGDADIMISFVAGFHGDFYSFDGVGGTLAHAYAPGEGIGGDAHFDEDEYWTKDMKGPPTSSEPPTSTPPTETPTETSTTDSCDPHMTFDAITTLRGEIIFFKDRYIWRKSPYFPGIEQDLISSFWPTLPSGFQAAYEIDKKDQVFLFKGNQYWVVKGEFVQPGFPRNIHTLGFPRYVKKIDAAVYDGNTKKTYFFVGDKYWSYDEVTESMEKGYPRRISVDFPRIGNKVDAAFQEKASSSAFPVDPETKDEDKNVQLVETYLQNFYKLETDKESLFKNKNIDPVTEKLKEMQAFFGLKVTGKPDVDTLEVMKKPRCGVPDIGQYVLTHGNPKWERKNLTYRIVNYTPDMNPADVDKAIQKAFKLWSNVSPLTFKRIYDGNADIMMSFETGDHRDNSPFDGPNGLLAHAFQPGNGIGGDVHFDEEENWTKGSNGYNLFFVAAHELGHSLGLSHSTDPGALMYPTYSYTEPKEFHLPQDDINGIQKVYGKSDNPVQPTGPTTPVTCDPKLTFDAVATMRGELLFFKGRYFWRKHPQMTQVDLNFISLFWPNLPSGIQAAYENVERDQVFLFKENKYWVLSGYDLVYNRPKSIYDFGFPKNVKRINAAFSDKNSGKTYFFVSDKYWRYDENSRSMDQGYPKKIINDFRGISKKIDAAFQHGKKNTEGENMQLVQEYLEKFYELQPDPEHLAWRRSTSPMVEKIQKMQEFFGLEVTGKPDPETLEVMQKPRCGVPDVGQYGFILPGWKKTKLTYRIVNYTPDMTQTDVDKAIQKAFKVWSTVSPLTFTRIYKGIADIMIAFGTGAHGHCPRYFDGPLGVLGHAFPPGNGIGGDVHFDEDEHWTDGSAGFNLFLVAAHEFGHALGLSHSTDRGALMFPNYAYINPTEFPLSPDDINGIRAIYGPSPNTPDKPARPTSPKTCDPMMSFDAITTLRREVMFFKDRHIWRVYPDNSEVELELISTFWPFLPSGIQAAYENIKDQILFFKGNNFWVISGYQVLHGYPKNINTLGFPRSVKKIDAAVSNKNTGTTDFFVGDKYWRYEESRQSMEKGYPRQITDDFPGIGKKVDAVFQHKELGGQRAAAAGWAPSFEGSTTNSSAEVRVAIPYHAILTSALLPSELDSWLAAAALWPPSSASSRAEENCTAPCSHTNIYYSYKVVKYTSSLSHADINKAVAMGLNTWSNAAPLKSVRTNTGEADLMILFESGVKKEGNDHAEGKLKSTYGGEPYLFDTPAVARYSLDFRPDQGITVVSECSAKALLDCTAFLATI</sequence>
<dbReference type="InterPro" id="IPR018486">
    <property type="entry name" value="Hemopexin_CS"/>
</dbReference>
<feature type="domain" description="Peptidase metallopeptidase" evidence="23">
    <location>
        <begin position="1676"/>
        <end position="1836"/>
    </location>
</feature>
<dbReference type="PROSITE" id="PS00546">
    <property type="entry name" value="CYSTEINE_SWITCH"/>
    <property type="match status" value="3"/>
</dbReference>
<feature type="repeat" description="Hemopexin" evidence="20">
    <location>
        <begin position="205"/>
        <end position="254"/>
    </location>
</feature>
<evidence type="ECO:0000256" key="1">
    <source>
        <dbReference type="ARBA" id="ARBA00004498"/>
    </source>
</evidence>
<reference evidence="25" key="1">
    <citation type="journal article" date="2013" name="Nat. Genet.">
        <title>The draft genomes of soft-shell turtle and green sea turtle yield insights into the development and evolution of the turtle-specific body plan.</title>
        <authorList>
            <person name="Wang Z."/>
            <person name="Pascual-Anaya J."/>
            <person name="Zadissa A."/>
            <person name="Li W."/>
            <person name="Niimura Y."/>
            <person name="Huang Z."/>
            <person name="Li C."/>
            <person name="White S."/>
            <person name="Xiong Z."/>
            <person name="Fang D."/>
            <person name="Wang B."/>
            <person name="Ming Y."/>
            <person name="Chen Y."/>
            <person name="Zheng Y."/>
            <person name="Kuraku S."/>
            <person name="Pignatelli M."/>
            <person name="Herrero J."/>
            <person name="Beal K."/>
            <person name="Nozawa M."/>
            <person name="Li Q."/>
            <person name="Wang J."/>
            <person name="Zhang H."/>
            <person name="Yu L."/>
            <person name="Shigenobu S."/>
            <person name="Wang J."/>
            <person name="Liu J."/>
            <person name="Flicek P."/>
            <person name="Searle S."/>
            <person name="Wang J."/>
            <person name="Kuratani S."/>
            <person name="Yin Y."/>
            <person name="Aken B."/>
            <person name="Zhang G."/>
            <person name="Irie N."/>
        </authorList>
    </citation>
    <scope>NUCLEOTIDE SEQUENCE [LARGE SCALE GENOMIC DNA]</scope>
</reference>
<feature type="repeat" description="Hemopexin" evidence="20">
    <location>
        <begin position="255"/>
        <end position="301"/>
    </location>
</feature>
<feature type="repeat" description="Hemopexin" evidence="20">
    <location>
        <begin position="769"/>
        <end position="817"/>
    </location>
</feature>
<evidence type="ECO:0000256" key="9">
    <source>
        <dbReference type="ARBA" id="ARBA00022801"/>
    </source>
</evidence>
<feature type="binding site" evidence="19">
    <location>
        <position position="1359"/>
    </location>
    <ligand>
        <name>Ca(2+)</name>
        <dbReference type="ChEBI" id="CHEBI:29108"/>
        <label>3</label>
    </ligand>
</feature>
<dbReference type="eggNOG" id="KOG1565">
    <property type="taxonomic scope" value="Eukaryota"/>
</dbReference>
<dbReference type="InterPro" id="IPR018487">
    <property type="entry name" value="Hemopexin-like_repeat"/>
</dbReference>
<accession>M7BJ81</accession>
<evidence type="ECO:0000256" key="2">
    <source>
        <dbReference type="ARBA" id="ARBA00010370"/>
    </source>
</evidence>
<comment type="catalytic activity">
    <reaction evidence="16">
        <text>Cleavage of the triple helix of collagen at about three-quarters of the length of the molecule from the N-terminus, at 775-Gly-|-Ile-776 in the alpha1(I) chain. Cleaves synthetic substrates and alpha-macroglobulins at bonds where P1' is a hydrophobic residue.</text>
        <dbReference type="EC" id="3.4.24.7"/>
    </reaction>
</comment>
<dbReference type="InterPro" id="IPR006026">
    <property type="entry name" value="Peptidase_Metallo"/>
</dbReference>
<evidence type="ECO:0000256" key="20">
    <source>
        <dbReference type="PROSITE-ProRule" id="PRU01011"/>
    </source>
</evidence>
<evidence type="ECO:0000313" key="24">
    <source>
        <dbReference type="EMBL" id="EMP37966.1"/>
    </source>
</evidence>
<dbReference type="InterPro" id="IPR024079">
    <property type="entry name" value="MetalloPept_cat_dom_sf"/>
</dbReference>
<name>M7BJ81_CHEMY</name>
<feature type="binding site" evidence="19">
    <location>
        <position position="1448"/>
    </location>
    <ligand>
        <name>Ca(2+)</name>
        <dbReference type="ChEBI" id="CHEBI:29108"/>
        <label>4</label>
    </ligand>
</feature>
<dbReference type="Gene3D" id="2.110.10.10">
    <property type="entry name" value="Hemopexin-like domain"/>
    <property type="match status" value="6"/>
</dbReference>
<dbReference type="InterPro" id="IPR033739">
    <property type="entry name" value="M10A_MMP"/>
</dbReference>
<dbReference type="GO" id="GO:0008270">
    <property type="term" value="F:zinc ion binding"/>
    <property type="evidence" value="ECO:0007669"/>
    <property type="project" value="InterPro"/>
</dbReference>
<comment type="cofactor">
    <cofactor evidence="19">
        <name>Zn(2+)</name>
        <dbReference type="ChEBI" id="CHEBI:29105"/>
    </cofactor>
    <text evidence="19">Binds 2 Zn(2+) ions per subunit.</text>
</comment>
<feature type="binding site" evidence="19">
    <location>
        <position position="1362"/>
    </location>
    <ligand>
        <name>Ca(2+)</name>
        <dbReference type="ChEBI" id="CHEBI:29108"/>
        <label>1</label>
    </ligand>
</feature>
<dbReference type="Proteomes" id="UP000031443">
    <property type="component" value="Unassembled WGS sequence"/>
</dbReference>
<dbReference type="Pfam" id="PF00413">
    <property type="entry name" value="Peptidase_M10"/>
    <property type="match status" value="6"/>
</dbReference>
<dbReference type="InterPro" id="IPR000585">
    <property type="entry name" value="Hemopexin-like_dom"/>
</dbReference>
<dbReference type="PROSITE" id="PS00024">
    <property type="entry name" value="HEMOPEXIN"/>
    <property type="match status" value="5"/>
</dbReference>
<dbReference type="Gene3D" id="3.40.390.10">
    <property type="entry name" value="Collagenase (Catalytic Domain)"/>
    <property type="match status" value="6"/>
</dbReference>
<dbReference type="GO" id="GO:0004222">
    <property type="term" value="F:metalloendopeptidase activity"/>
    <property type="evidence" value="ECO:0007669"/>
    <property type="project" value="InterPro"/>
</dbReference>
<dbReference type="SUPFAM" id="SSF55486">
    <property type="entry name" value="Metalloproteases ('zincins'), catalytic domain"/>
    <property type="match status" value="6"/>
</dbReference>
<feature type="binding site" evidence="19">
    <location>
        <position position="1353"/>
    </location>
    <ligand>
        <name>Ca(2+)</name>
        <dbReference type="ChEBI" id="CHEBI:29108"/>
        <label>2</label>
    </ligand>
</feature>
<comment type="subcellular location">
    <subcellularLocation>
        <location evidence="1">Secreted</location>
        <location evidence="1">Extracellular space</location>
        <location evidence="1">Extracellular matrix</location>
    </subcellularLocation>
</comment>
<evidence type="ECO:0000256" key="7">
    <source>
        <dbReference type="ARBA" id="ARBA00022729"/>
    </source>
</evidence>
<dbReference type="CDD" id="cd04278">
    <property type="entry name" value="ZnMc_MMP"/>
    <property type="match status" value="3"/>
</dbReference>
<evidence type="ECO:0000256" key="18">
    <source>
        <dbReference type="PIRSR" id="PIRSR621190-1"/>
    </source>
</evidence>
<dbReference type="InterPro" id="IPR001818">
    <property type="entry name" value="Pept_M10_metallopeptidase"/>
</dbReference>
<evidence type="ECO:0000256" key="13">
    <source>
        <dbReference type="ARBA" id="ARBA00023105"/>
    </source>
</evidence>
<feature type="repeat" description="Hemopexin" evidence="20">
    <location>
        <begin position="1016"/>
        <end position="1065"/>
    </location>
</feature>
<dbReference type="PANTHER" id="PTHR10201:SF151">
    <property type="entry name" value="INTERSTITIAL COLLAGENASE"/>
    <property type="match status" value="1"/>
</dbReference>
<feature type="region of interest" description="Disordered" evidence="21">
    <location>
        <begin position="986"/>
        <end position="1021"/>
    </location>
</feature>
<evidence type="ECO:0000256" key="3">
    <source>
        <dbReference type="ARBA" id="ARBA00022525"/>
    </source>
</evidence>
<feature type="repeat" description="Hemopexin" evidence="20">
    <location>
        <begin position="1066"/>
        <end position="1112"/>
    </location>
</feature>
<feature type="repeat" description="Hemopexin" evidence="20">
    <location>
        <begin position="1438"/>
        <end position="1487"/>
    </location>
</feature>
<feature type="binding site" evidence="19">
    <location>
        <position position="1319"/>
    </location>
    <ligand>
        <name>Ca(2+)</name>
        <dbReference type="ChEBI" id="CHEBI:29108"/>
        <label>2</label>
    </ligand>
</feature>
<dbReference type="GO" id="GO:0006508">
    <property type="term" value="P:proteolysis"/>
    <property type="evidence" value="ECO:0007669"/>
    <property type="project" value="UniProtKB-KW"/>
</dbReference>
<dbReference type="PROSITE" id="PS51642">
    <property type="entry name" value="HEMOPEXIN_2"/>
    <property type="match status" value="16"/>
</dbReference>
<feature type="binding site" evidence="19">
    <location>
        <position position="1337"/>
    </location>
    <ligand>
        <name>Ca(2+)</name>
        <dbReference type="ChEBI" id="CHEBI:29108"/>
        <label>3</label>
    </ligand>
</feature>
<keyword evidence="6 19" id="KW-0479">Metal-binding</keyword>
<dbReference type="InterPro" id="IPR036365">
    <property type="entry name" value="PGBD-like_sf"/>
</dbReference>
<dbReference type="FunFam" id="2.110.10.10:FF:000002">
    <property type="entry name" value="Matrix metallopeptidase 3"/>
    <property type="match status" value="5"/>
</dbReference>
<dbReference type="InterPro" id="IPR021158">
    <property type="entry name" value="Pept_M10A_Zn_BS"/>
</dbReference>
<evidence type="ECO:0000256" key="15">
    <source>
        <dbReference type="ARBA" id="ARBA00023157"/>
    </source>
</evidence>
<dbReference type="STRING" id="8469.M7BJ81"/>
<evidence type="ECO:0000256" key="22">
    <source>
        <dbReference type="SAM" id="SignalP"/>
    </source>
</evidence>
<dbReference type="SMART" id="SM00120">
    <property type="entry name" value="HX"/>
    <property type="match status" value="17"/>
</dbReference>
<feature type="binding site" evidence="19">
    <location>
        <position position="1379"/>
    </location>
    <ligand>
        <name>Zn(2+)</name>
        <dbReference type="ChEBI" id="CHEBI:29105"/>
        <label>2</label>
        <note>catalytic</note>
    </ligand>
</feature>
<dbReference type="InterPro" id="IPR036375">
    <property type="entry name" value="Hemopexin-like_dom_sf"/>
</dbReference>
<feature type="repeat" description="Hemopexin" evidence="20">
    <location>
        <begin position="1488"/>
        <end position="1534"/>
    </location>
</feature>
<feature type="binding site" evidence="19">
    <location>
        <position position="1494"/>
    </location>
    <ligand>
        <name>Ca(2+)</name>
        <dbReference type="ChEBI" id="CHEBI:29108"/>
        <label>5</label>
    </ligand>
</feature>
<comment type="cofactor">
    <cofactor evidence="19">
        <name>Ca(2+)</name>
        <dbReference type="ChEBI" id="CHEBI:29108"/>
    </cofactor>
    <text evidence="19">Can bind about 5 Ca(2+) ions per subunit.</text>
</comment>
<keyword evidence="9" id="KW-0378">Hydrolase</keyword>
<feature type="binding site" evidence="19">
    <location>
        <position position="1389"/>
    </location>
    <ligand>
        <name>Zn(2+)</name>
        <dbReference type="ChEBI" id="CHEBI:29105"/>
        <label>2</label>
        <note>catalytic</note>
    </ligand>
</feature>
<dbReference type="EMBL" id="KB520915">
    <property type="protein sequence ID" value="EMP37966.1"/>
    <property type="molecule type" value="Genomic_DNA"/>
</dbReference>
<keyword evidence="14" id="KW-0865">Zymogen</keyword>
<gene>
    <name evidence="24" type="ORF">UY3_04724</name>
</gene>
<dbReference type="GO" id="GO:0005615">
    <property type="term" value="C:extracellular space"/>
    <property type="evidence" value="ECO:0007669"/>
    <property type="project" value="TreeGrafter"/>
</dbReference>
<protein>
    <recommendedName>
        <fullName evidence="17">interstitial collagenase</fullName>
        <ecNumber evidence="17">3.4.24.7</ecNumber>
    </recommendedName>
</protein>
<feature type="active site" evidence="18">
    <location>
        <position position="1380"/>
    </location>
</feature>
<keyword evidence="12" id="KW-0482">Metalloprotease</keyword>
<feature type="repeat" description="Hemopexin" evidence="20">
    <location>
        <begin position="584"/>
        <end position="633"/>
    </location>
</feature>
<feature type="domain" description="Peptidase metallopeptidase" evidence="23">
    <location>
        <begin position="453"/>
        <end position="589"/>
    </location>
</feature>
<dbReference type="GO" id="GO:0030574">
    <property type="term" value="P:collagen catabolic process"/>
    <property type="evidence" value="ECO:0007669"/>
    <property type="project" value="UniProtKB-KW"/>
</dbReference>
<evidence type="ECO:0000256" key="10">
    <source>
        <dbReference type="ARBA" id="ARBA00022833"/>
    </source>
</evidence>
<keyword evidence="10 19" id="KW-0862">Zinc</keyword>
<dbReference type="EC" id="3.4.24.7" evidence="17"/>
<keyword evidence="5" id="KW-0645">Protease</keyword>
<dbReference type="PRINTS" id="PR00138">
    <property type="entry name" value="MATRIXIN"/>
</dbReference>
<feature type="chain" id="PRO_5012000087" description="interstitial collagenase" evidence="22">
    <location>
        <begin position="16"/>
        <end position="2201"/>
    </location>
</feature>
<keyword evidence="7 22" id="KW-0732">Signal</keyword>
<feature type="binding site" evidence="19">
    <location>
        <position position="1362"/>
    </location>
    <ligand>
        <name>Ca(2+)</name>
        <dbReference type="ChEBI" id="CHEBI:29108"/>
        <label>3</label>
    </ligand>
</feature>